<evidence type="ECO:0000256" key="1">
    <source>
        <dbReference type="ARBA" id="ARBA00007430"/>
    </source>
</evidence>
<gene>
    <name evidence="3" type="ORF">S01H4_04785</name>
</gene>
<feature type="domain" description="Polysaccharide biosynthesis protein CapD-like" evidence="2">
    <location>
        <begin position="140"/>
        <end position="312"/>
    </location>
</feature>
<comment type="caution">
    <text evidence="3">The sequence shown here is derived from an EMBL/GenBank/DDBJ whole genome shotgun (WGS) entry which is preliminary data.</text>
</comment>
<feature type="non-terminal residue" evidence="3">
    <location>
        <position position="315"/>
    </location>
</feature>
<dbReference type="Pfam" id="PF13727">
    <property type="entry name" value="CoA_binding_3"/>
    <property type="match status" value="1"/>
</dbReference>
<reference evidence="3" key="1">
    <citation type="journal article" date="2014" name="Front. Microbiol.">
        <title>High frequency of phylogenetically diverse reductive dehalogenase-homologous genes in deep subseafloor sedimentary metagenomes.</title>
        <authorList>
            <person name="Kawai M."/>
            <person name="Futagami T."/>
            <person name="Toyoda A."/>
            <person name="Takaki Y."/>
            <person name="Nishi S."/>
            <person name="Hori S."/>
            <person name="Arai W."/>
            <person name="Tsubouchi T."/>
            <person name="Morono Y."/>
            <person name="Uchiyama I."/>
            <person name="Ito T."/>
            <person name="Fujiyama A."/>
            <person name="Inagaki F."/>
            <person name="Takami H."/>
        </authorList>
    </citation>
    <scope>NUCLEOTIDE SEQUENCE</scope>
    <source>
        <strain evidence="3">Expedition CK06-06</strain>
    </source>
</reference>
<evidence type="ECO:0000313" key="3">
    <source>
        <dbReference type="EMBL" id="GAG66640.1"/>
    </source>
</evidence>
<name>X0ZAV7_9ZZZZ</name>
<protein>
    <recommendedName>
        <fullName evidence="2">Polysaccharide biosynthesis protein CapD-like domain-containing protein</fullName>
    </recommendedName>
</protein>
<accession>X0ZAV7</accession>
<dbReference type="InterPro" id="IPR051203">
    <property type="entry name" value="Polysaccharide_Synthase-Rel"/>
</dbReference>
<dbReference type="SUPFAM" id="SSF51735">
    <property type="entry name" value="NAD(P)-binding Rossmann-fold domains"/>
    <property type="match status" value="2"/>
</dbReference>
<dbReference type="Gene3D" id="3.40.50.720">
    <property type="entry name" value="NAD(P)-binding Rossmann-like Domain"/>
    <property type="match status" value="2"/>
</dbReference>
<organism evidence="3">
    <name type="scientific">marine sediment metagenome</name>
    <dbReference type="NCBI Taxonomy" id="412755"/>
    <lineage>
        <taxon>unclassified sequences</taxon>
        <taxon>metagenomes</taxon>
        <taxon>ecological metagenomes</taxon>
    </lineage>
</organism>
<comment type="similarity">
    <text evidence="1">Belongs to the polysaccharide synthase family.</text>
</comment>
<dbReference type="EMBL" id="BART01001317">
    <property type="protein sequence ID" value="GAG66640.1"/>
    <property type="molecule type" value="Genomic_DNA"/>
</dbReference>
<dbReference type="InterPro" id="IPR036291">
    <property type="entry name" value="NAD(P)-bd_dom_sf"/>
</dbReference>
<dbReference type="Pfam" id="PF02719">
    <property type="entry name" value="Polysacc_synt_2"/>
    <property type="match status" value="1"/>
</dbReference>
<evidence type="ECO:0000259" key="2">
    <source>
        <dbReference type="Pfam" id="PF02719"/>
    </source>
</evidence>
<dbReference type="PANTHER" id="PTHR43318:SF1">
    <property type="entry name" value="POLYSACCHARIDE BIOSYNTHESIS PROTEIN EPSC-RELATED"/>
    <property type="match status" value="1"/>
</dbReference>
<proteinExistence type="inferred from homology"/>
<dbReference type="AlphaFoldDB" id="X0ZAV7"/>
<sequence length="315" mass="34840">MIVGAGDAGEMTVREMIRQKDSEYVPVGFLDDDKAKIGHQIHGLKVFGKTDEVKKFIKKLAIDEIIIAIPSASGEVRKNITFKAKEEGIFCKTLPSLYEIIDGKAHLHQIRDIRIEDILGRKPVNLNYSQLLDQLEGKSILITGAGGSIGSELCRQVIRFKPSNLILVDHSENNVFLIEQELSTKLDYPNAIPIVTDIRDNTTISGVFKKYKPEVVFHAAAYKHVPLMQLNPEAALQNNFLGTKALAKLSISSGVKKFVMLSTDKAVNPGNIMGISKLLSEKYLQTLSKVRDTVFIIVRFGNVLGSQGSVVPRKL</sequence>
<dbReference type="InterPro" id="IPR003869">
    <property type="entry name" value="Polysac_CapD-like"/>
</dbReference>
<dbReference type="PANTHER" id="PTHR43318">
    <property type="entry name" value="UDP-N-ACETYLGLUCOSAMINE 4,6-DEHYDRATASE"/>
    <property type="match status" value="1"/>
</dbReference>